<evidence type="ECO:0000313" key="1">
    <source>
        <dbReference type="EMBL" id="TXG35065.1"/>
    </source>
</evidence>
<name>A0A5C7GDN3_9FLAO</name>
<dbReference type="InterPro" id="IPR021655">
    <property type="entry name" value="Put_metal-bd"/>
</dbReference>
<dbReference type="GO" id="GO:0005509">
    <property type="term" value="F:calcium ion binding"/>
    <property type="evidence" value="ECO:0007669"/>
    <property type="project" value="InterPro"/>
</dbReference>
<dbReference type="NCBIfam" id="TIGR04131">
    <property type="entry name" value="Bac_Flav_CTERM"/>
    <property type="match status" value="1"/>
</dbReference>
<dbReference type="Pfam" id="PF11617">
    <property type="entry name" value="Cu-binding_MopE"/>
    <property type="match status" value="7"/>
</dbReference>
<organism evidence="1 2">
    <name type="scientific">Seonamhaeicola maritimus</name>
    <dbReference type="NCBI Taxonomy" id="2591822"/>
    <lineage>
        <taxon>Bacteria</taxon>
        <taxon>Pseudomonadati</taxon>
        <taxon>Bacteroidota</taxon>
        <taxon>Flavobacteriia</taxon>
        <taxon>Flavobacteriales</taxon>
        <taxon>Flavobacteriaceae</taxon>
    </lineage>
</organism>
<dbReference type="SUPFAM" id="SSF103647">
    <property type="entry name" value="TSP type-3 repeat"/>
    <property type="match status" value="2"/>
</dbReference>
<dbReference type="OrthoDB" id="1081439at2"/>
<gene>
    <name evidence="1" type="ORF">FUA22_15000</name>
</gene>
<sequence>MNANSQYQNPPEYDIVEAEYFFDTDPGVGNTGNILPGTQDGAIDETFAISTTGLTDGLHVLHIRAKDTDGNWSLYERQYFFVNANSQYQNPTEYNIVEAEYFFDTDPGVGNTGNILPVTQAGAIDETFAISTTGLTEGLHVLHIRAKDANGTWSLYERKYFFVNANSQYQNPTEYDIVEAEYFFDTDPGVGNTGNTLSLTQGSSIDETLVIPIDINMAEGDYVLHVRVKDENGTWSLYLVEEITVGALDTDNDGILDVDDNCVDTANADQADTDSDTVGDVCDNCPDDANTDQADADADTVGDICDACPGFDDTVDNDSDGFPEGCDCDDTNAGINDDATDIPDNNIDEDCDGTDLKTWYQDADSDGYGNPNMSQTANSQPIGYVSDNTDCDDTESAAYPGNTEICDGIDNNCDGQIDEGVLSTFYADTDGDGYGNPNDSMQACSAPTGYVTDNTDCDDTQAAAYPGNTETCDGIDNDCDGQVDEGVLSTFYADADSDGYGNPNDSIQACSAPTGYVSDNTDCDDTQAAAYPGNTEICDGIDNNCDGQIDEGVLSTFYADTDGDGYGDVNVTTQACSAPTGYVSDNTDCDDTQAAAYPGNTEICDGIDNNCDGQVDEGVLSTFYADTDGDGYGDSSVTAQACTAPDGYVADNTDCDDTEAASNPGNAEVCDGIDNDCDGEIDEGVLSTFYADSDGDGYGDINMTTQACSAPSGYVDDSSDCDDTSASVYPGAQEIPNDGMDQDCNGSDLVIPDTDSDGILDNVDNCIDTPNPDQKDSDNDGIGDECDVMGIVVPKGFSPNGDGTNDTWMIENITAYPRNNIKVFNRWGNKVYESNNYQNNWNGESKEGGSGKLPVGPYLYIIELNEPGFSPVQGWMYINY</sequence>
<dbReference type="EMBL" id="VRKQ01000018">
    <property type="protein sequence ID" value="TXG35065.1"/>
    <property type="molecule type" value="Genomic_DNA"/>
</dbReference>
<proteinExistence type="predicted"/>
<dbReference type="Gene3D" id="4.10.1080.10">
    <property type="entry name" value="TSP type-3 repeat"/>
    <property type="match status" value="2"/>
</dbReference>
<reference evidence="1 2" key="1">
    <citation type="submission" date="2019-08" db="EMBL/GenBank/DDBJ databases">
        <title>Seonamhaeicola sediminis sp. nov., isolated from marine sediment.</title>
        <authorList>
            <person name="Cao W.R."/>
        </authorList>
    </citation>
    <scope>NUCLEOTIDE SEQUENCE [LARGE SCALE GENOMIC DNA]</scope>
    <source>
        <strain evidence="1 2">1505</strain>
    </source>
</reference>
<dbReference type="InterPro" id="IPR028974">
    <property type="entry name" value="TSP_type-3_rpt"/>
</dbReference>
<dbReference type="Proteomes" id="UP000321080">
    <property type="component" value="Unassembled WGS sequence"/>
</dbReference>
<dbReference type="Pfam" id="PF13585">
    <property type="entry name" value="CHU_C"/>
    <property type="match status" value="1"/>
</dbReference>
<comment type="caution">
    <text evidence="1">The sequence shown here is derived from an EMBL/GenBank/DDBJ whole genome shotgun (WGS) entry which is preliminary data.</text>
</comment>
<dbReference type="AlphaFoldDB" id="A0A5C7GDN3"/>
<protein>
    <submittedName>
        <fullName evidence="1">T9SS type B sorting domain-containing protein</fullName>
    </submittedName>
</protein>
<accession>A0A5C7GDN3</accession>
<keyword evidence="2" id="KW-1185">Reference proteome</keyword>
<evidence type="ECO:0000313" key="2">
    <source>
        <dbReference type="Proteomes" id="UP000321080"/>
    </source>
</evidence>
<dbReference type="InterPro" id="IPR026341">
    <property type="entry name" value="T9SS_type_B"/>
</dbReference>